<accession>A0A1X7FZ14</accession>
<dbReference type="RefSeq" id="WP_157123640.1">
    <property type="nucleotide sequence ID" value="NZ_LT840185.1"/>
</dbReference>
<proteinExistence type="predicted"/>
<feature type="chain" id="PRO_5010882010" description="DUF3617 family protein" evidence="1">
    <location>
        <begin position="29"/>
        <end position="145"/>
    </location>
</feature>
<dbReference type="Proteomes" id="UP000192934">
    <property type="component" value="Chromosome I"/>
</dbReference>
<evidence type="ECO:0000313" key="3">
    <source>
        <dbReference type="Proteomes" id="UP000192934"/>
    </source>
</evidence>
<protein>
    <recommendedName>
        <fullName evidence="4">DUF3617 family protein</fullName>
    </recommendedName>
</protein>
<dbReference type="AlphaFoldDB" id="A0A1X7FZ14"/>
<dbReference type="EMBL" id="LT840185">
    <property type="protein sequence ID" value="SMF61332.1"/>
    <property type="molecule type" value="Genomic_DNA"/>
</dbReference>
<dbReference type="OrthoDB" id="7595119at2"/>
<feature type="signal peptide" evidence="1">
    <location>
        <begin position="1"/>
        <end position="28"/>
    </location>
</feature>
<reference evidence="3" key="1">
    <citation type="submission" date="2017-04" db="EMBL/GenBank/DDBJ databases">
        <authorList>
            <person name="Varghese N."/>
            <person name="Submissions S."/>
        </authorList>
    </citation>
    <scope>NUCLEOTIDE SEQUENCE [LARGE SCALE GENOMIC DNA]</scope>
    <source>
        <strain evidence="3">Dd16</strain>
    </source>
</reference>
<gene>
    <name evidence="2" type="ORF">SAMN06295910_0317</name>
</gene>
<keyword evidence="1" id="KW-0732">Signal</keyword>
<evidence type="ECO:0000256" key="1">
    <source>
        <dbReference type="SAM" id="SignalP"/>
    </source>
</evidence>
<name>A0A1X7FZ14_9SPHN</name>
<evidence type="ECO:0008006" key="4">
    <source>
        <dbReference type="Google" id="ProtNLM"/>
    </source>
</evidence>
<organism evidence="2 3">
    <name type="scientific">Allosphingosinicella indica</name>
    <dbReference type="NCBI Taxonomy" id="941907"/>
    <lineage>
        <taxon>Bacteria</taxon>
        <taxon>Pseudomonadati</taxon>
        <taxon>Pseudomonadota</taxon>
        <taxon>Alphaproteobacteria</taxon>
        <taxon>Sphingomonadales</taxon>
        <taxon>Sphingomonadaceae</taxon>
        <taxon>Allosphingosinicella</taxon>
    </lineage>
</organism>
<evidence type="ECO:0000313" key="2">
    <source>
        <dbReference type="EMBL" id="SMF61332.1"/>
    </source>
</evidence>
<sequence length="145" mass="15401">MMKSLNDGYRRALLALGAAMITLTPVAAQGPGALAKLEPGLWQVRMADSDDEPQAMCMADPAMLLQVQHKNAPCSRVVLNTDAKGATVHYTCPANGFGRTSLRVETPRLAKIDTQGIMGSTPFAYRAEARKVGNCGGGRIGSARR</sequence>
<keyword evidence="3" id="KW-1185">Reference proteome</keyword>
<dbReference type="STRING" id="941907.SAMN06295910_0317"/>